<protein>
    <submittedName>
        <fullName evidence="1">Uncharacterized protein</fullName>
    </submittedName>
</protein>
<reference evidence="1" key="1">
    <citation type="journal article" date="2014" name="Front. Microbiol.">
        <title>High frequency of phylogenetically diverse reductive dehalogenase-homologous genes in deep subseafloor sedimentary metagenomes.</title>
        <authorList>
            <person name="Kawai M."/>
            <person name="Futagami T."/>
            <person name="Toyoda A."/>
            <person name="Takaki Y."/>
            <person name="Nishi S."/>
            <person name="Hori S."/>
            <person name="Arai W."/>
            <person name="Tsubouchi T."/>
            <person name="Morono Y."/>
            <person name="Uchiyama I."/>
            <person name="Ito T."/>
            <person name="Fujiyama A."/>
            <person name="Inagaki F."/>
            <person name="Takami H."/>
        </authorList>
    </citation>
    <scope>NUCLEOTIDE SEQUENCE</scope>
    <source>
        <strain evidence="1">Expedition CK06-06</strain>
    </source>
</reference>
<dbReference type="AlphaFoldDB" id="X0S8Y3"/>
<dbReference type="EMBL" id="BARS01005323">
    <property type="protein sequence ID" value="GAF71656.1"/>
    <property type="molecule type" value="Genomic_DNA"/>
</dbReference>
<gene>
    <name evidence="1" type="ORF">S01H1_10437</name>
</gene>
<name>X0S8Y3_9ZZZZ</name>
<evidence type="ECO:0000313" key="1">
    <source>
        <dbReference type="EMBL" id="GAF71656.1"/>
    </source>
</evidence>
<organism evidence="1">
    <name type="scientific">marine sediment metagenome</name>
    <dbReference type="NCBI Taxonomy" id="412755"/>
    <lineage>
        <taxon>unclassified sequences</taxon>
        <taxon>metagenomes</taxon>
        <taxon>ecological metagenomes</taxon>
    </lineage>
</organism>
<proteinExistence type="predicted"/>
<accession>X0S8Y3</accession>
<comment type="caution">
    <text evidence="1">The sequence shown here is derived from an EMBL/GenBank/DDBJ whole genome shotgun (WGS) entry which is preliminary data.</text>
</comment>
<sequence>MWIVLEYKDGDEISVFVNDIEVEGMIKEKIENPKGCRIEG</sequence>